<dbReference type="Pfam" id="PF14441">
    <property type="entry name" value="OTT_1508_deam"/>
    <property type="match status" value="1"/>
</dbReference>
<evidence type="ECO:0000313" key="2">
    <source>
        <dbReference type="EMBL" id="KAJ2898050.1"/>
    </source>
</evidence>
<dbReference type="PANTHER" id="PTHR42037:SF1">
    <property type="match status" value="1"/>
</dbReference>
<comment type="caution">
    <text evidence="2">The sequence shown here is derived from an EMBL/GenBank/DDBJ whole genome shotgun (WGS) entry which is preliminary data.</text>
</comment>
<evidence type="ECO:0000313" key="3">
    <source>
        <dbReference type="Proteomes" id="UP001201980"/>
    </source>
</evidence>
<feature type="region of interest" description="Disordered" evidence="1">
    <location>
        <begin position="447"/>
        <end position="522"/>
    </location>
</feature>
<proteinExistence type="predicted"/>
<name>A0AAD5RT01_9PEZI</name>
<dbReference type="EMBL" id="JAKWBI020000247">
    <property type="protein sequence ID" value="KAJ2898050.1"/>
    <property type="molecule type" value="Genomic_DNA"/>
</dbReference>
<feature type="compositionally biased region" description="Low complexity" evidence="1">
    <location>
        <begin position="460"/>
        <end position="472"/>
    </location>
</feature>
<gene>
    <name evidence="2" type="ORF">MKZ38_004218</name>
</gene>
<dbReference type="InterPro" id="IPR027796">
    <property type="entry name" value="OTT_1508_deam-like"/>
</dbReference>
<sequence length="619" mass="69317">MEIYELTGKYQNRFMLPAVLLRMLDPVRGEPTAYSLDDMSDAAGSLKERVLKRKFLDSLALVCARHKNGDSVSAVTIEEGASKGAVIRVASNNGVSEDTLSRLRELVDHLTQVASCPYYSDLKESHILTRIIQMDSEKIEQYIQDLRKARDSWKGRTFDHVHGLPSEFPAWFAKIQTLCDTDSNTNQEDLVHHLRWAMKARETHWEHIKSIFSSTGQDPPKWCYAIVKLGRYSTAARALVKFASDFPVHFDPMRVEPVVAPRKTHFSCPENGQELKGLLRKLFGDRWNEFYHQLHSVWDKEPELAFQKACDLSLPVHAELQLVNFYDQKPKNIPKFRHIGVSKKSCYLCHRFLSAHPSQFTVFACHQKLYPQWRPPPTPKHAIYRQYRGIVSNMTNVMCDEAKVQLESRLSPGGGRIPLDSTAGISLSGLTDLVSLKGDILPASSGAGTGSTIHEEMELSSSHPTTASSYSPLPSNADGDHGDDLPVQDPEATYYSDESSKSNNVFETPPSSPPPRASTPTSSEVVLHIVRDGDSNKQDLVALTDIVDLASGTSLWGNLVAMLRGEPGDAFAVGFEEGKDYLVVNEKVRVRNERQFRTCLQHLKNSAMKNADVVVYRHG</sequence>
<evidence type="ECO:0000256" key="1">
    <source>
        <dbReference type="SAM" id="MobiDB-lite"/>
    </source>
</evidence>
<dbReference type="Proteomes" id="UP001201980">
    <property type="component" value="Unassembled WGS sequence"/>
</dbReference>
<dbReference type="PANTHER" id="PTHR42037">
    <property type="match status" value="1"/>
</dbReference>
<protein>
    <submittedName>
        <fullName evidence="2">Uncharacterized protein</fullName>
    </submittedName>
</protein>
<keyword evidence="3" id="KW-1185">Reference proteome</keyword>
<organism evidence="2 3">
    <name type="scientific">Zalerion maritima</name>
    <dbReference type="NCBI Taxonomy" id="339359"/>
    <lineage>
        <taxon>Eukaryota</taxon>
        <taxon>Fungi</taxon>
        <taxon>Dikarya</taxon>
        <taxon>Ascomycota</taxon>
        <taxon>Pezizomycotina</taxon>
        <taxon>Sordariomycetes</taxon>
        <taxon>Lulworthiomycetidae</taxon>
        <taxon>Lulworthiales</taxon>
        <taxon>Lulworthiaceae</taxon>
        <taxon>Zalerion</taxon>
    </lineage>
</organism>
<accession>A0AAD5RT01</accession>
<dbReference type="AlphaFoldDB" id="A0AAD5RT01"/>
<reference evidence="2" key="1">
    <citation type="submission" date="2022-07" db="EMBL/GenBank/DDBJ databases">
        <title>Draft genome sequence of Zalerion maritima ATCC 34329, a (micro)plastics degrading marine fungus.</title>
        <authorList>
            <person name="Paco A."/>
            <person name="Goncalves M.F.M."/>
            <person name="Rocha-Santos T.A.P."/>
            <person name="Alves A."/>
        </authorList>
    </citation>
    <scope>NUCLEOTIDE SEQUENCE</scope>
    <source>
        <strain evidence="2">ATCC 34329</strain>
    </source>
</reference>